<comment type="caution">
    <text evidence="9">The sequence shown here is derived from an EMBL/GenBank/DDBJ whole genome shotgun (WGS) entry which is preliminary data.</text>
</comment>
<evidence type="ECO:0000256" key="5">
    <source>
        <dbReference type="ARBA" id="ARBA00023136"/>
    </source>
</evidence>
<dbReference type="Pfam" id="PF14851">
    <property type="entry name" value="FAM176"/>
    <property type="match status" value="1"/>
</dbReference>
<evidence type="ECO:0000256" key="3">
    <source>
        <dbReference type="ARBA" id="ARBA00022692"/>
    </source>
</evidence>
<keyword evidence="10" id="KW-1185">Reference proteome</keyword>
<dbReference type="PANTHER" id="PTHR48422:SF2">
    <property type="entry name" value="PROTEIN EVA-1 HOMOLOG B"/>
    <property type="match status" value="1"/>
</dbReference>
<feature type="domain" description="EVA1" evidence="8">
    <location>
        <begin position="7"/>
        <end position="159"/>
    </location>
</feature>
<proteinExistence type="inferred from homology"/>
<organism evidence="9 10">
    <name type="scientific">Gambusia affinis</name>
    <name type="common">Western mosquitofish</name>
    <name type="synonym">Heterandria affinis</name>
    <dbReference type="NCBI Taxonomy" id="33528"/>
    <lineage>
        <taxon>Eukaryota</taxon>
        <taxon>Metazoa</taxon>
        <taxon>Chordata</taxon>
        <taxon>Craniata</taxon>
        <taxon>Vertebrata</taxon>
        <taxon>Euteleostomi</taxon>
        <taxon>Actinopterygii</taxon>
        <taxon>Neopterygii</taxon>
        <taxon>Teleostei</taxon>
        <taxon>Neoteleostei</taxon>
        <taxon>Acanthomorphata</taxon>
        <taxon>Ovalentaria</taxon>
        <taxon>Atherinomorphae</taxon>
        <taxon>Cyprinodontiformes</taxon>
        <taxon>Poeciliidae</taxon>
        <taxon>Poeciliinae</taxon>
        <taxon>Gambusia</taxon>
    </lineage>
</organism>
<evidence type="ECO:0000313" key="9">
    <source>
        <dbReference type="EMBL" id="PWA20623.1"/>
    </source>
</evidence>
<evidence type="ECO:0000256" key="7">
    <source>
        <dbReference type="SAM" id="Phobius"/>
    </source>
</evidence>
<keyword evidence="4 7" id="KW-1133">Transmembrane helix</keyword>
<accession>A0A315VBB2</accession>
<feature type="transmembrane region" description="Helical" evidence="7">
    <location>
        <begin position="28"/>
        <end position="49"/>
    </location>
</feature>
<dbReference type="GO" id="GO:0016020">
    <property type="term" value="C:membrane"/>
    <property type="evidence" value="ECO:0007669"/>
    <property type="project" value="UniProtKB-SubCell"/>
</dbReference>
<gene>
    <name evidence="9" type="ORF">CCH79_00011523</name>
</gene>
<feature type="region of interest" description="Disordered" evidence="6">
    <location>
        <begin position="59"/>
        <end position="113"/>
    </location>
</feature>
<dbReference type="AlphaFoldDB" id="A0A315VBB2"/>
<dbReference type="InterPro" id="IPR052461">
    <property type="entry name" value="EVA1_A/B"/>
</dbReference>
<keyword evidence="3 7" id="KW-0812">Transmembrane</keyword>
<comment type="subcellular location">
    <subcellularLocation>
        <location evidence="1">Membrane</location>
        <topology evidence="1">Single-pass membrane protein</topology>
    </subcellularLocation>
</comment>
<protein>
    <recommendedName>
        <fullName evidence="8">EVA1 domain-containing protein</fullName>
    </recommendedName>
</protein>
<evidence type="ECO:0000256" key="1">
    <source>
        <dbReference type="ARBA" id="ARBA00004167"/>
    </source>
</evidence>
<feature type="compositionally biased region" description="Acidic residues" evidence="6">
    <location>
        <begin position="74"/>
        <end position="91"/>
    </location>
</feature>
<evidence type="ECO:0000256" key="2">
    <source>
        <dbReference type="ARBA" id="ARBA00006023"/>
    </source>
</evidence>
<dbReference type="EMBL" id="NHOQ01001935">
    <property type="protein sequence ID" value="PWA20623.1"/>
    <property type="molecule type" value="Genomic_DNA"/>
</dbReference>
<evidence type="ECO:0000256" key="4">
    <source>
        <dbReference type="ARBA" id="ARBA00022989"/>
    </source>
</evidence>
<keyword evidence="5 7" id="KW-0472">Membrane</keyword>
<dbReference type="STRING" id="33528.ENSGAFP00000012744"/>
<dbReference type="InterPro" id="IPR039500">
    <property type="entry name" value="EVA1_dom"/>
</dbReference>
<dbReference type="PANTHER" id="PTHR48422">
    <property type="entry name" value="PROTEIN EVA-1 HOMOLOG B-RELATED"/>
    <property type="match status" value="1"/>
</dbReference>
<evidence type="ECO:0000256" key="6">
    <source>
        <dbReference type="SAM" id="MobiDB-lite"/>
    </source>
</evidence>
<sequence>MDVKKKEMDLLSNSIAAFAHIKANPESFGLYFVLGVCFGLVLTLCLLVIRISCKPRTKIAPPTPEKNPLKDVSVEDEESDDDEDEEGEEGEASVPLPITEIPVGNHTSQSDGTLSVNVFTSAEELERAQRLEERERIIREIWRNGQPDILGTGTGTIGRRLNGSFSHPSSLALVTFVTTSPIFTVSSSLMTLTIFPHGKPGASGGYSSVVKKSKLESMGFRPSLEAFLTEEEPDATSIIGEPFLVEAALLFGEEECDEEEECCECLDKGEDDLVLLEIFPVRTKVIVVVATTPTVVASTVKVAPSSAPKIVGPPKATSALSYLYRCFLDRERLLDCDDERDLDRDLERLRDLDMDLVDLDIAVLKLANFRDFGGRILQNTRDGEFKRTSAESDTLRSWFQEHKLPQRRKETGFLHIPTILPFTSGELNVRRRVRTDKTPTDQNRLDLQPMSSTFCAEEVRKCGVDRQLRVEEGCLDQTFTANRKIQHPDARKPTCRFSSVNRSPRALLKPEMLPKLDILSEPFKKCTAPSQKQPVRAGRKVLVLSIMLEYVLLNMLMVEKTTYPHQKNCLPIVISGHANLPEVGFIVVNQLLPANDDSLVRVKIQEIYGGRRLLTFLLGGKRAQHCTVLNCYGVVFLTTGGAALVDWGSSSPLEFLSGPRSESVELFLSVCRKTFSKLCTCNMLRFHGACFLHERLLAFESEDGLSGRAGLGVVPGSIGRVVLVCEVDEVFEVASVSFRGQTVFVPHRLEPINHWEATERETWRTARLANMTQIRLNTLPLYLHPHKLQQGPSNQFIQMTCFCKRRFSSCSALAFSSASLSSCSRFSSSLLRCSSAMALASSSLRCLSSASLAIRSSLRILDHIRTKQDLKLHQYFPS</sequence>
<name>A0A315VBB2_GAMAF</name>
<evidence type="ECO:0000313" key="10">
    <source>
        <dbReference type="Proteomes" id="UP000250572"/>
    </source>
</evidence>
<comment type="similarity">
    <text evidence="2">Belongs to the EVA1 family.</text>
</comment>
<evidence type="ECO:0000259" key="8">
    <source>
        <dbReference type="Pfam" id="PF14851"/>
    </source>
</evidence>
<dbReference type="Proteomes" id="UP000250572">
    <property type="component" value="Unassembled WGS sequence"/>
</dbReference>
<reference evidence="9 10" key="1">
    <citation type="journal article" date="2018" name="G3 (Bethesda)">
        <title>A High-Quality Reference Genome for the Invasive Mosquitofish Gambusia affinis Using a Chicago Library.</title>
        <authorList>
            <person name="Hoffberg S.L."/>
            <person name="Troendle N.J."/>
            <person name="Glenn T.C."/>
            <person name="Mahmud O."/>
            <person name="Louha S."/>
            <person name="Chalopin D."/>
            <person name="Bennetzen J.L."/>
            <person name="Mauricio R."/>
        </authorList>
    </citation>
    <scope>NUCLEOTIDE SEQUENCE [LARGE SCALE GENOMIC DNA]</scope>
    <source>
        <strain evidence="9">NE01/NJP1002.9</strain>
        <tissue evidence="9">Muscle</tissue>
    </source>
</reference>